<dbReference type="InterPro" id="IPR001920">
    <property type="entry name" value="Asp/Glu_race"/>
</dbReference>
<dbReference type="OrthoDB" id="9803739at2"/>
<dbReference type="PANTHER" id="PTHR21198">
    <property type="entry name" value="GLUTAMATE RACEMASE"/>
    <property type="match status" value="1"/>
</dbReference>
<comment type="similarity">
    <text evidence="1">Belongs to the aspartate/glutamate racemases family.</text>
</comment>
<dbReference type="Pfam" id="PF01177">
    <property type="entry name" value="Asp_Glu_race"/>
    <property type="match status" value="1"/>
</dbReference>
<dbReference type="PANTHER" id="PTHR21198:SF7">
    <property type="entry name" value="ASPARTATE-GLUTAMATE RACEMASE FAMILY"/>
    <property type="match status" value="1"/>
</dbReference>
<dbReference type="EMBL" id="CP011797">
    <property type="protein sequence ID" value="ATX76937.1"/>
    <property type="molecule type" value="Genomic_DNA"/>
</dbReference>
<evidence type="ECO:0000313" key="3">
    <source>
        <dbReference type="EMBL" id="ATX76937.1"/>
    </source>
</evidence>
<dbReference type="KEGG" id="rfo:REIFOR_01799"/>
<accession>A0A2K8KQC6</accession>
<dbReference type="InterPro" id="IPR015942">
    <property type="entry name" value="Asp/Glu/hydantoin_racemase"/>
</dbReference>
<dbReference type="EC" id="5.1.1.13" evidence="3"/>
<gene>
    <name evidence="3" type="ORF">REIFOR_01799</name>
</gene>
<keyword evidence="4" id="KW-1185">Reference proteome</keyword>
<reference evidence="3 4" key="1">
    <citation type="journal article" date="2017" name="Environ. Microbiol.">
        <title>Genomic and physiological analyses of 'Reinekea forsetii' reveal a versatile opportunistic lifestyle during spring algae blooms.</title>
        <authorList>
            <person name="Avci B."/>
            <person name="Hahnke R.L."/>
            <person name="Chafee M."/>
            <person name="Fischer T."/>
            <person name="Gruber-Vodicka H."/>
            <person name="Tegetmeyer H.E."/>
            <person name="Harder J."/>
            <person name="Fuchs B.M."/>
            <person name="Amann R.I."/>
            <person name="Teeling H."/>
        </authorList>
    </citation>
    <scope>NUCLEOTIDE SEQUENCE [LARGE SCALE GENOMIC DNA]</scope>
    <source>
        <strain evidence="3 4">Hel1_31_D35</strain>
    </source>
</reference>
<protein>
    <submittedName>
        <fullName evidence="3">Aspartate racemase</fullName>
        <ecNumber evidence="3">5.1.1.13</ecNumber>
    </submittedName>
</protein>
<dbReference type="Gene3D" id="3.40.50.1860">
    <property type="match status" value="2"/>
</dbReference>
<name>A0A2K8KQC6_9GAMM</name>
<evidence type="ECO:0000256" key="1">
    <source>
        <dbReference type="ARBA" id="ARBA00007847"/>
    </source>
</evidence>
<evidence type="ECO:0000313" key="4">
    <source>
        <dbReference type="Proteomes" id="UP000229757"/>
    </source>
</evidence>
<keyword evidence="2 3" id="KW-0413">Isomerase</keyword>
<dbReference type="AlphaFoldDB" id="A0A2K8KQC6"/>
<proteinExistence type="inferred from homology"/>
<organism evidence="3 4">
    <name type="scientific">Reinekea forsetii</name>
    <dbReference type="NCBI Taxonomy" id="1336806"/>
    <lineage>
        <taxon>Bacteria</taxon>
        <taxon>Pseudomonadati</taxon>
        <taxon>Pseudomonadota</taxon>
        <taxon>Gammaproteobacteria</taxon>
        <taxon>Oceanospirillales</taxon>
        <taxon>Saccharospirillaceae</taxon>
        <taxon>Reinekea</taxon>
    </lineage>
</organism>
<dbReference type="GO" id="GO:0047689">
    <property type="term" value="F:aspartate racemase activity"/>
    <property type="evidence" value="ECO:0007669"/>
    <property type="project" value="UniProtKB-EC"/>
</dbReference>
<dbReference type="SUPFAM" id="SSF53681">
    <property type="entry name" value="Aspartate/glutamate racemase"/>
    <property type="match status" value="2"/>
</dbReference>
<sequence length="232" mass="25417">MKCLGILGGMSWESTAHYYQLINEGVKARLGGLHSADLLVRSVDFALIERWQQQGDWDSAAAYLAHAAQLLKAGGAEGLVIATNTMHKVADDIIQASGLELIHIADCTGAVLQAEGRQKVALLGTAFTMEQSFYKQRLIDHFDLEVIVPNRTQRDDVHRIIYQELCLGQINPASRQRYQEIVADLADRGAQSVILGCTEIGMLIGPDDTPVALIDTTLIHAQSAVEWLLAKQ</sequence>
<evidence type="ECO:0000256" key="2">
    <source>
        <dbReference type="ARBA" id="ARBA00023235"/>
    </source>
</evidence>
<dbReference type="Proteomes" id="UP000229757">
    <property type="component" value="Chromosome"/>
</dbReference>
<dbReference type="NCBIfam" id="TIGR00035">
    <property type="entry name" value="asp_race"/>
    <property type="match status" value="1"/>
</dbReference>
<dbReference type="RefSeq" id="WP_100257239.1">
    <property type="nucleotide sequence ID" value="NZ_CP011797.1"/>
</dbReference>
<dbReference type="InterPro" id="IPR004380">
    <property type="entry name" value="Asp_race"/>
</dbReference>